<proteinExistence type="predicted"/>
<evidence type="ECO:0008006" key="3">
    <source>
        <dbReference type="Google" id="ProtNLM"/>
    </source>
</evidence>
<reference evidence="2" key="1">
    <citation type="journal article" date="2019" name="Int. J. Syst. Evol. Microbiol.">
        <title>The Global Catalogue of Microorganisms (GCM) 10K type strain sequencing project: providing services to taxonomists for standard genome sequencing and annotation.</title>
        <authorList>
            <consortium name="The Broad Institute Genomics Platform"/>
            <consortium name="The Broad Institute Genome Sequencing Center for Infectious Disease"/>
            <person name="Wu L."/>
            <person name="Ma J."/>
        </authorList>
    </citation>
    <scope>NUCLEOTIDE SEQUENCE [LARGE SCALE GENOMIC DNA]</scope>
    <source>
        <strain evidence="2">JCM 17759</strain>
    </source>
</reference>
<gene>
    <name evidence="1" type="ORF">GCM10023156_58200</name>
</gene>
<organism evidence="1 2">
    <name type="scientific">Novipirellula rosea</name>
    <dbReference type="NCBI Taxonomy" id="1031540"/>
    <lineage>
        <taxon>Bacteria</taxon>
        <taxon>Pseudomonadati</taxon>
        <taxon>Planctomycetota</taxon>
        <taxon>Planctomycetia</taxon>
        <taxon>Pirellulales</taxon>
        <taxon>Pirellulaceae</taxon>
        <taxon>Novipirellula</taxon>
    </lineage>
</organism>
<sequence length="177" mass="19237">MPDPTNPTIGYFTVVQDDRTGWTGGLLILNRGGRPVEFQCTLPVRPSRAHEILFGTTMRDHLIGEVIGPMLVTKCRTPLSLLCCDQIESLSLNSRGDVPVALVSEAAEGDEGPITSDMLTGSSQVTLVNATLHVPLERSSAVETLAKHFDDMPDAIEPFERIREAIREAQSQIARAA</sequence>
<accession>A0ABP8NLG4</accession>
<protein>
    <recommendedName>
        <fullName evidence="3">BFN domain-containing protein</fullName>
    </recommendedName>
</protein>
<dbReference type="RefSeq" id="WP_345327198.1">
    <property type="nucleotide sequence ID" value="NZ_BAABGA010000090.1"/>
</dbReference>
<comment type="caution">
    <text evidence="1">The sequence shown here is derived from an EMBL/GenBank/DDBJ whole genome shotgun (WGS) entry which is preliminary data.</text>
</comment>
<dbReference type="Proteomes" id="UP001500840">
    <property type="component" value="Unassembled WGS sequence"/>
</dbReference>
<evidence type="ECO:0000313" key="1">
    <source>
        <dbReference type="EMBL" id="GAA4467788.1"/>
    </source>
</evidence>
<keyword evidence="2" id="KW-1185">Reference proteome</keyword>
<dbReference type="EMBL" id="BAABGA010000090">
    <property type="protein sequence ID" value="GAA4467788.1"/>
    <property type="molecule type" value="Genomic_DNA"/>
</dbReference>
<name>A0ABP8NLG4_9BACT</name>
<evidence type="ECO:0000313" key="2">
    <source>
        <dbReference type="Proteomes" id="UP001500840"/>
    </source>
</evidence>